<evidence type="ECO:0000313" key="2">
    <source>
        <dbReference type="Proteomes" id="UP000693970"/>
    </source>
</evidence>
<keyword evidence="2" id="KW-1185">Reference proteome</keyword>
<gene>
    <name evidence="1" type="ORF">IV203_026424</name>
</gene>
<dbReference type="EMBL" id="JAGRRH010000010">
    <property type="protein sequence ID" value="KAG7363064.1"/>
    <property type="molecule type" value="Genomic_DNA"/>
</dbReference>
<evidence type="ECO:0000313" key="1">
    <source>
        <dbReference type="EMBL" id="KAG7363064.1"/>
    </source>
</evidence>
<dbReference type="AlphaFoldDB" id="A0A9K3LIL0"/>
<reference evidence="1" key="1">
    <citation type="journal article" date="2021" name="Sci. Rep.">
        <title>Diploid genomic architecture of Nitzschia inconspicua, an elite biomass production diatom.</title>
        <authorList>
            <person name="Oliver A."/>
            <person name="Podell S."/>
            <person name="Pinowska A."/>
            <person name="Traller J.C."/>
            <person name="Smith S.R."/>
            <person name="McClure R."/>
            <person name="Beliaev A."/>
            <person name="Bohutskyi P."/>
            <person name="Hill E.A."/>
            <person name="Rabines A."/>
            <person name="Zheng H."/>
            <person name="Allen L.Z."/>
            <person name="Kuo A."/>
            <person name="Grigoriev I.V."/>
            <person name="Allen A.E."/>
            <person name="Hazlebeck D."/>
            <person name="Allen E.E."/>
        </authorList>
    </citation>
    <scope>NUCLEOTIDE SEQUENCE</scope>
    <source>
        <strain evidence="1">Hildebrandi</strain>
    </source>
</reference>
<comment type="caution">
    <text evidence="1">The sequence shown here is derived from an EMBL/GenBank/DDBJ whole genome shotgun (WGS) entry which is preliminary data.</text>
</comment>
<proteinExistence type="predicted"/>
<sequence length="82" mass="9311">MTICENCRCHLGSNSSIAKHLEANHGVHVRLGEDSHLAYCNDCHKYLGKKKGSTQHFVDCRIALENHLKKEHNVQMHEGSME</sequence>
<protein>
    <submittedName>
        <fullName evidence="1">Uncharacterized protein</fullName>
    </submittedName>
</protein>
<dbReference type="Proteomes" id="UP000693970">
    <property type="component" value="Unassembled WGS sequence"/>
</dbReference>
<reference evidence="1" key="2">
    <citation type="submission" date="2021-04" db="EMBL/GenBank/DDBJ databases">
        <authorList>
            <person name="Podell S."/>
        </authorList>
    </citation>
    <scope>NUCLEOTIDE SEQUENCE</scope>
    <source>
        <strain evidence="1">Hildebrandi</strain>
    </source>
</reference>
<name>A0A9K3LIL0_9STRA</name>
<accession>A0A9K3LIL0</accession>
<organism evidence="1 2">
    <name type="scientific">Nitzschia inconspicua</name>
    <dbReference type="NCBI Taxonomy" id="303405"/>
    <lineage>
        <taxon>Eukaryota</taxon>
        <taxon>Sar</taxon>
        <taxon>Stramenopiles</taxon>
        <taxon>Ochrophyta</taxon>
        <taxon>Bacillariophyta</taxon>
        <taxon>Bacillariophyceae</taxon>
        <taxon>Bacillariophycidae</taxon>
        <taxon>Bacillariales</taxon>
        <taxon>Bacillariaceae</taxon>
        <taxon>Nitzschia</taxon>
    </lineage>
</organism>